<reference evidence="1 2" key="1">
    <citation type="journal article" date="2006" name="Science">
        <title>Phytophthora genome sequences uncover evolutionary origins and mechanisms of pathogenesis.</title>
        <authorList>
            <person name="Tyler B.M."/>
            <person name="Tripathy S."/>
            <person name="Zhang X."/>
            <person name="Dehal P."/>
            <person name="Jiang R.H."/>
            <person name="Aerts A."/>
            <person name="Arredondo F.D."/>
            <person name="Baxter L."/>
            <person name="Bensasson D."/>
            <person name="Beynon J.L."/>
            <person name="Chapman J."/>
            <person name="Damasceno C.M."/>
            <person name="Dorrance A.E."/>
            <person name="Dou D."/>
            <person name="Dickerman A.W."/>
            <person name="Dubchak I.L."/>
            <person name="Garbelotto M."/>
            <person name="Gijzen M."/>
            <person name="Gordon S.G."/>
            <person name="Govers F."/>
            <person name="Grunwald N.J."/>
            <person name="Huang W."/>
            <person name="Ivors K.L."/>
            <person name="Jones R.W."/>
            <person name="Kamoun S."/>
            <person name="Krampis K."/>
            <person name="Lamour K.H."/>
            <person name="Lee M.K."/>
            <person name="McDonald W.H."/>
            <person name="Medina M."/>
            <person name="Meijer H.J."/>
            <person name="Nordberg E.K."/>
            <person name="Maclean D.J."/>
            <person name="Ospina-Giraldo M.D."/>
            <person name="Morris P.F."/>
            <person name="Phuntumart V."/>
            <person name="Putnam N.H."/>
            <person name="Rash S."/>
            <person name="Rose J.K."/>
            <person name="Sakihama Y."/>
            <person name="Salamov A.A."/>
            <person name="Savidor A."/>
            <person name="Scheuring C.F."/>
            <person name="Smith B.M."/>
            <person name="Sobral B.W."/>
            <person name="Terry A."/>
            <person name="Torto-Alalibo T.A."/>
            <person name="Win J."/>
            <person name="Xu Z."/>
            <person name="Zhang H."/>
            <person name="Grigoriev I.V."/>
            <person name="Rokhsar D.S."/>
            <person name="Boore J.L."/>
        </authorList>
    </citation>
    <scope>NUCLEOTIDE SEQUENCE [LARGE SCALE GENOMIC DNA]</scope>
    <source>
        <strain evidence="1 2">P6497</strain>
    </source>
</reference>
<keyword evidence="2" id="KW-1185">Reference proteome</keyword>
<feature type="non-terminal residue" evidence="1">
    <location>
        <position position="1"/>
    </location>
</feature>
<dbReference type="EMBL" id="JH159151">
    <property type="protein sequence ID" value="EGZ29045.1"/>
    <property type="molecule type" value="Genomic_DNA"/>
</dbReference>
<proteinExistence type="predicted"/>
<dbReference type="InParanoid" id="G4YGD2"/>
<organism evidence="1 2">
    <name type="scientific">Phytophthora sojae (strain P6497)</name>
    <name type="common">Soybean stem and root rot agent</name>
    <name type="synonym">Phytophthora megasperma f. sp. glycines</name>
    <dbReference type="NCBI Taxonomy" id="1094619"/>
    <lineage>
        <taxon>Eukaryota</taxon>
        <taxon>Sar</taxon>
        <taxon>Stramenopiles</taxon>
        <taxon>Oomycota</taxon>
        <taxon>Peronosporomycetes</taxon>
        <taxon>Peronosporales</taxon>
        <taxon>Peronosporaceae</taxon>
        <taxon>Phytophthora</taxon>
    </lineage>
</organism>
<accession>G4YGD2</accession>
<dbReference type="KEGG" id="psoj:PHYSODRAFT_476559"/>
<evidence type="ECO:0000313" key="2">
    <source>
        <dbReference type="Proteomes" id="UP000002640"/>
    </source>
</evidence>
<evidence type="ECO:0008006" key="3">
    <source>
        <dbReference type="Google" id="ProtNLM"/>
    </source>
</evidence>
<dbReference type="AlphaFoldDB" id="G4YGD2"/>
<dbReference type="Proteomes" id="UP000002640">
    <property type="component" value="Unassembled WGS sequence"/>
</dbReference>
<dbReference type="GeneID" id="20654759"/>
<protein>
    <recommendedName>
        <fullName evidence="3">DDE-1 domain-containing protein</fullName>
    </recommendedName>
</protein>
<evidence type="ECO:0000313" key="1">
    <source>
        <dbReference type="EMBL" id="EGZ29045.1"/>
    </source>
</evidence>
<name>G4YGD2_PHYSP</name>
<sequence>RQGEGLDNPYEVDQLTALLWCEDAWSKVSASTIHHCWNHSGLVALQFILKLLNQYIGKAYSTSHQFIYSASLYISGVPYSGRLL</sequence>
<gene>
    <name evidence="1" type="ORF">PHYSODRAFT_476559</name>
</gene>
<dbReference type="RefSeq" id="XP_009516320.1">
    <property type="nucleotide sequence ID" value="XM_009518025.1"/>
</dbReference>